<evidence type="ECO:0000313" key="8">
    <source>
        <dbReference type="Proteomes" id="UP000015102"/>
    </source>
</evidence>
<dbReference type="PANTHER" id="PTHR13058">
    <property type="entry name" value="THREE PRIME REPAIR EXONUCLEASE 1, 2"/>
    <property type="match status" value="1"/>
</dbReference>
<dbReference type="GO" id="GO:0046872">
    <property type="term" value="F:metal ion binding"/>
    <property type="evidence" value="ECO:0007669"/>
    <property type="project" value="UniProtKB-KW"/>
</dbReference>
<keyword evidence="3" id="KW-0479">Metal-binding</keyword>
<keyword evidence="2" id="KW-0540">Nuclease</keyword>
<proteinExistence type="predicted"/>
<dbReference type="Proteomes" id="UP000015102">
    <property type="component" value="Unassembled WGS sequence"/>
</dbReference>
<dbReference type="STRING" id="36166.T1GPN5"/>
<evidence type="ECO:0000256" key="4">
    <source>
        <dbReference type="ARBA" id="ARBA00022801"/>
    </source>
</evidence>
<reference evidence="8" key="1">
    <citation type="submission" date="2013-02" db="EMBL/GenBank/DDBJ databases">
        <authorList>
            <person name="Hughes D."/>
        </authorList>
    </citation>
    <scope>NUCLEOTIDE SEQUENCE</scope>
    <source>
        <strain>Durham</strain>
        <strain evidence="8">NC isolate 2 -- Noor lab</strain>
    </source>
</reference>
<evidence type="ECO:0000256" key="1">
    <source>
        <dbReference type="ARBA" id="ARBA00001946"/>
    </source>
</evidence>
<dbReference type="HOGENOM" id="CLU_1744743_0_0_1"/>
<keyword evidence="5" id="KW-0269">Exonuclease</keyword>
<dbReference type="EnsemblMetazoa" id="MESCA005571-RA">
    <property type="protein sequence ID" value="MESCA005571-PA"/>
    <property type="gene ID" value="MESCA005571"/>
</dbReference>
<dbReference type="AlphaFoldDB" id="T1GPN5"/>
<evidence type="ECO:0000256" key="5">
    <source>
        <dbReference type="ARBA" id="ARBA00022839"/>
    </source>
</evidence>
<evidence type="ECO:0008006" key="9">
    <source>
        <dbReference type="Google" id="ProtNLM"/>
    </source>
</evidence>
<dbReference type="InterPro" id="IPR012337">
    <property type="entry name" value="RNaseH-like_sf"/>
</dbReference>
<organism evidence="7 8">
    <name type="scientific">Megaselia scalaris</name>
    <name type="common">Humpbacked fly</name>
    <name type="synonym">Phora scalaris</name>
    <dbReference type="NCBI Taxonomy" id="36166"/>
    <lineage>
        <taxon>Eukaryota</taxon>
        <taxon>Metazoa</taxon>
        <taxon>Ecdysozoa</taxon>
        <taxon>Arthropoda</taxon>
        <taxon>Hexapoda</taxon>
        <taxon>Insecta</taxon>
        <taxon>Pterygota</taxon>
        <taxon>Neoptera</taxon>
        <taxon>Endopterygota</taxon>
        <taxon>Diptera</taxon>
        <taxon>Brachycera</taxon>
        <taxon>Muscomorpha</taxon>
        <taxon>Platypezoidea</taxon>
        <taxon>Phoridae</taxon>
        <taxon>Megaseliini</taxon>
        <taxon>Megaselia</taxon>
    </lineage>
</organism>
<keyword evidence="6" id="KW-0460">Magnesium</keyword>
<sequence>MSKQNEDSLNSDCLKKFQSFAVFDLETNTLPGCGRRVNITEFTIYAVSRNDFITESSLDKKIPRIVHKLNLVVRPLGPIDPTAEKITGLKMTTLFLRRLQQPVCLIAHNGDNFDFKILKEHFTFTKK</sequence>
<evidence type="ECO:0000256" key="6">
    <source>
        <dbReference type="ARBA" id="ARBA00022842"/>
    </source>
</evidence>
<dbReference type="GO" id="GO:0008296">
    <property type="term" value="F:3'-5'-DNA exonuclease activity"/>
    <property type="evidence" value="ECO:0007669"/>
    <property type="project" value="TreeGrafter"/>
</dbReference>
<dbReference type="GO" id="GO:0005737">
    <property type="term" value="C:cytoplasm"/>
    <property type="evidence" value="ECO:0007669"/>
    <property type="project" value="TreeGrafter"/>
</dbReference>
<dbReference type="Gene3D" id="3.30.420.10">
    <property type="entry name" value="Ribonuclease H-like superfamily/Ribonuclease H"/>
    <property type="match status" value="1"/>
</dbReference>
<dbReference type="InterPro" id="IPR036397">
    <property type="entry name" value="RNaseH_sf"/>
</dbReference>
<dbReference type="SUPFAM" id="SSF53098">
    <property type="entry name" value="Ribonuclease H-like"/>
    <property type="match status" value="1"/>
</dbReference>
<keyword evidence="4" id="KW-0378">Hydrolase</keyword>
<dbReference type="InterPro" id="IPR040393">
    <property type="entry name" value="TREX1/2"/>
</dbReference>
<dbReference type="GO" id="GO:0003676">
    <property type="term" value="F:nucleic acid binding"/>
    <property type="evidence" value="ECO:0007669"/>
    <property type="project" value="InterPro"/>
</dbReference>
<keyword evidence="8" id="KW-1185">Reference proteome</keyword>
<name>T1GPN5_MEGSC</name>
<dbReference type="EMBL" id="CAQQ02073076">
    <property type="status" value="NOT_ANNOTATED_CDS"/>
    <property type="molecule type" value="Genomic_DNA"/>
</dbReference>
<evidence type="ECO:0000313" key="7">
    <source>
        <dbReference type="EnsemblMetazoa" id="MESCA005571-PA"/>
    </source>
</evidence>
<accession>T1GPN5</accession>
<protein>
    <recommendedName>
        <fullName evidence="9">Exonuclease domain-containing protein</fullName>
    </recommendedName>
</protein>
<evidence type="ECO:0000256" key="2">
    <source>
        <dbReference type="ARBA" id="ARBA00022722"/>
    </source>
</evidence>
<reference evidence="7" key="2">
    <citation type="submission" date="2015-06" db="UniProtKB">
        <authorList>
            <consortium name="EnsemblMetazoa"/>
        </authorList>
    </citation>
    <scope>IDENTIFICATION</scope>
</reference>
<dbReference type="PANTHER" id="PTHR13058:SF19">
    <property type="entry name" value="LD40940P"/>
    <property type="match status" value="1"/>
</dbReference>
<evidence type="ECO:0000256" key="3">
    <source>
        <dbReference type="ARBA" id="ARBA00022723"/>
    </source>
</evidence>
<dbReference type="GO" id="GO:0006308">
    <property type="term" value="P:DNA catabolic process"/>
    <property type="evidence" value="ECO:0007669"/>
    <property type="project" value="TreeGrafter"/>
</dbReference>
<comment type="cofactor">
    <cofactor evidence="1">
        <name>Mg(2+)</name>
        <dbReference type="ChEBI" id="CHEBI:18420"/>
    </cofactor>
</comment>